<proteinExistence type="predicted"/>
<dbReference type="SUPFAM" id="SSF53474">
    <property type="entry name" value="alpha/beta-Hydrolases"/>
    <property type="match status" value="1"/>
</dbReference>
<reference evidence="2 3" key="1">
    <citation type="journal article" date="2020" name="bioRxiv">
        <title>Metabolic contributions of an alphaproteobacterial endosymbiont in the apicomplexan Cardiosporidium cionae.</title>
        <authorList>
            <person name="Hunter E.S."/>
            <person name="Paight C.J."/>
            <person name="Lane C.E."/>
        </authorList>
    </citation>
    <scope>NUCLEOTIDE SEQUENCE [LARGE SCALE GENOMIC DNA]</scope>
    <source>
        <strain evidence="2">ESH_2018</strain>
    </source>
</reference>
<dbReference type="Proteomes" id="UP000823046">
    <property type="component" value="Unassembled WGS sequence"/>
</dbReference>
<dbReference type="PANTHER" id="PTHR12482">
    <property type="entry name" value="LIPASE ROG1-RELATED-RELATED"/>
    <property type="match status" value="1"/>
</dbReference>
<dbReference type="InterPro" id="IPR044294">
    <property type="entry name" value="Lipase-like"/>
</dbReference>
<organism evidence="2 3">
    <name type="scientific">Cardiosporidium cionae</name>
    <dbReference type="NCBI Taxonomy" id="476202"/>
    <lineage>
        <taxon>Eukaryota</taxon>
        <taxon>Sar</taxon>
        <taxon>Alveolata</taxon>
        <taxon>Apicomplexa</taxon>
        <taxon>Aconoidasida</taxon>
        <taxon>Nephromycida</taxon>
        <taxon>Cardiosporidium</taxon>
    </lineage>
</organism>
<accession>A0ABQ7JDY8</accession>
<evidence type="ECO:0000259" key="1">
    <source>
        <dbReference type="Pfam" id="PF05057"/>
    </source>
</evidence>
<evidence type="ECO:0000313" key="3">
    <source>
        <dbReference type="Proteomes" id="UP000823046"/>
    </source>
</evidence>
<evidence type="ECO:0000313" key="2">
    <source>
        <dbReference type="EMBL" id="KAF8822230.1"/>
    </source>
</evidence>
<sequence>DMSYLAGQIFFLKNRVYQASLSLYKELEFLGKLRWKEEMETFWSNFIIRKVFWVETLFDGKNPFDWKSYYQSLEVYRQKNDFTALNGICAIEDILLGERLSLCPLVLEQRYCKGNAPSSSIEDFFTDESDVSLSSFFKHKSQKVKVDQTFPFFSPVYTLHLFILVHGYNGNSADMTEIKNYLSFLYPQCYFLVSKINEDAANGDIFTMGKYLASEICLQLDNLNASSAFDKISFVSFSLGGLIVRAALPHLLAYANKFYTFLSLASPHLGYICNFNKWIDAGLWMLNTFSQEECMKQLTLRDAVDFHDTALYKLSTSEGLSWFRWICLVSSWQDQYTPYESTRIEVSSRVLLDVKNLEKFKEMAKNLLGLIPYEKVVRIDVNFDTQSRFDYFGSDFRTYYRI</sequence>
<dbReference type="InterPro" id="IPR007751">
    <property type="entry name" value="DUF676_lipase-like"/>
</dbReference>
<comment type="caution">
    <text evidence="2">The sequence shown here is derived from an EMBL/GenBank/DDBJ whole genome shotgun (WGS) entry which is preliminary data.</text>
</comment>
<keyword evidence="3" id="KW-1185">Reference proteome</keyword>
<name>A0ABQ7JDY8_9APIC</name>
<dbReference type="Pfam" id="PF05057">
    <property type="entry name" value="DUF676"/>
    <property type="match status" value="1"/>
</dbReference>
<dbReference type="EMBL" id="JADAQX010000071">
    <property type="protein sequence ID" value="KAF8822230.1"/>
    <property type="molecule type" value="Genomic_DNA"/>
</dbReference>
<dbReference type="Gene3D" id="3.40.50.1820">
    <property type="entry name" value="alpha/beta hydrolase"/>
    <property type="match status" value="1"/>
</dbReference>
<gene>
    <name evidence="2" type="ORF">IE077_000762</name>
</gene>
<feature type="domain" description="DUF676" evidence="1">
    <location>
        <begin position="159"/>
        <end position="341"/>
    </location>
</feature>
<feature type="non-terminal residue" evidence="2">
    <location>
        <position position="1"/>
    </location>
</feature>
<dbReference type="PANTHER" id="PTHR12482:SF5">
    <property type="entry name" value="DUF676 DOMAIN-CONTAINING PROTEIN"/>
    <property type="match status" value="1"/>
</dbReference>
<protein>
    <submittedName>
        <fullName evidence="2">Serine esterase (DUF676) protein</fullName>
    </submittedName>
</protein>
<dbReference type="InterPro" id="IPR029058">
    <property type="entry name" value="AB_hydrolase_fold"/>
</dbReference>